<reference evidence="2" key="1">
    <citation type="submission" date="2020-06" db="EMBL/GenBank/DDBJ databases">
        <authorList>
            <person name="Li T."/>
            <person name="Hu X."/>
            <person name="Zhang T."/>
            <person name="Song X."/>
            <person name="Zhang H."/>
            <person name="Dai N."/>
            <person name="Sheng W."/>
            <person name="Hou X."/>
            <person name="Wei L."/>
        </authorList>
    </citation>
    <scope>NUCLEOTIDE SEQUENCE</scope>
    <source>
        <strain evidence="2">G02</strain>
        <tissue evidence="2">Leaf</tissue>
    </source>
</reference>
<evidence type="ECO:0000313" key="2">
    <source>
        <dbReference type="EMBL" id="KAL0294764.1"/>
    </source>
</evidence>
<accession>A0AAW2JJW4</accession>
<dbReference type="InterPro" id="IPR039204">
    <property type="entry name" value="MRS2-like"/>
</dbReference>
<dbReference type="GO" id="GO:0015095">
    <property type="term" value="F:magnesium ion transmembrane transporter activity"/>
    <property type="evidence" value="ECO:0007669"/>
    <property type="project" value="TreeGrafter"/>
</dbReference>
<comment type="similarity">
    <text evidence="1">Belongs to the CorA metal ion transporter (MIT) (TC 1.A.35.5) family.</text>
</comment>
<dbReference type="AlphaFoldDB" id="A0AAW2JJW4"/>
<organism evidence="2">
    <name type="scientific">Sesamum radiatum</name>
    <name type="common">Black benniseed</name>
    <dbReference type="NCBI Taxonomy" id="300843"/>
    <lineage>
        <taxon>Eukaryota</taxon>
        <taxon>Viridiplantae</taxon>
        <taxon>Streptophyta</taxon>
        <taxon>Embryophyta</taxon>
        <taxon>Tracheophyta</taxon>
        <taxon>Spermatophyta</taxon>
        <taxon>Magnoliopsida</taxon>
        <taxon>eudicotyledons</taxon>
        <taxon>Gunneridae</taxon>
        <taxon>Pentapetalae</taxon>
        <taxon>asterids</taxon>
        <taxon>lamiids</taxon>
        <taxon>Lamiales</taxon>
        <taxon>Pedaliaceae</taxon>
        <taxon>Sesamum</taxon>
    </lineage>
</organism>
<dbReference type="PANTHER" id="PTHR13890:SF31">
    <property type="entry name" value="MAGNESIUM TRANSPORTER MRS2-2-RELATED"/>
    <property type="match status" value="1"/>
</dbReference>
<dbReference type="PANTHER" id="PTHR13890">
    <property type="entry name" value="RNA SPLICING PROTEIN MRS2, MITOCHONDRIAL"/>
    <property type="match status" value="1"/>
</dbReference>
<name>A0AAW2JJW4_SESRA</name>
<sequence>MTGREGGYVVPADPANAVGGLKKKGAGSRSWILIDSSGQEVILDVDKYAIMHRVQIHARDLRILDPLLSYPSAILGRERAIVLNLEDYFEALGVPQVSEEPILADYVEGVPNDGTRSCPLDAGPSSYCYGGGLYDYDESGLPDPFFNIVHAADQPLWDGCTQSQLGVVAELVDIKTDGHISDYSNP</sequence>
<proteinExistence type="inferred from homology"/>
<gene>
    <name evidence="2" type="ORF">Sradi_6869700</name>
</gene>
<protein>
    <submittedName>
        <fullName evidence="2">Magnesium transporter MRS2-2</fullName>
    </submittedName>
</protein>
<comment type="caution">
    <text evidence="2">The sequence shown here is derived from an EMBL/GenBank/DDBJ whole genome shotgun (WGS) entry which is preliminary data.</text>
</comment>
<evidence type="ECO:0000256" key="1">
    <source>
        <dbReference type="ARBA" id="ARBA00007535"/>
    </source>
</evidence>
<dbReference type="Gene3D" id="2.40.128.330">
    <property type="match status" value="1"/>
</dbReference>
<dbReference type="EMBL" id="JACGWJ010000135">
    <property type="protein sequence ID" value="KAL0294764.1"/>
    <property type="molecule type" value="Genomic_DNA"/>
</dbReference>
<reference evidence="2" key="2">
    <citation type="journal article" date="2024" name="Plant">
        <title>Genomic evolution and insights into agronomic trait innovations of Sesamum species.</title>
        <authorList>
            <person name="Miao H."/>
            <person name="Wang L."/>
            <person name="Qu L."/>
            <person name="Liu H."/>
            <person name="Sun Y."/>
            <person name="Le M."/>
            <person name="Wang Q."/>
            <person name="Wei S."/>
            <person name="Zheng Y."/>
            <person name="Lin W."/>
            <person name="Duan Y."/>
            <person name="Cao H."/>
            <person name="Xiong S."/>
            <person name="Wang X."/>
            <person name="Wei L."/>
            <person name="Li C."/>
            <person name="Ma Q."/>
            <person name="Ju M."/>
            <person name="Zhao R."/>
            <person name="Li G."/>
            <person name="Mu C."/>
            <person name="Tian Q."/>
            <person name="Mei H."/>
            <person name="Zhang T."/>
            <person name="Gao T."/>
            <person name="Zhang H."/>
        </authorList>
    </citation>
    <scope>NUCLEOTIDE SEQUENCE</scope>
    <source>
        <strain evidence="2">G02</strain>
    </source>
</reference>